<protein>
    <submittedName>
        <fullName evidence="3">Peptidase S58</fullName>
    </submittedName>
</protein>
<dbReference type="RefSeq" id="WP_146793816.1">
    <property type="nucleotide sequence ID" value="NZ_BJUU01000006.1"/>
</dbReference>
<evidence type="ECO:0000313" key="3">
    <source>
        <dbReference type="EMBL" id="GEK79954.1"/>
    </source>
</evidence>
<dbReference type="Pfam" id="PF03576">
    <property type="entry name" value="Peptidase_S58"/>
    <property type="match status" value="1"/>
</dbReference>
<proteinExistence type="inferred from homology"/>
<accession>A0AA87RBE0</accession>
<dbReference type="PANTHER" id="PTHR36512:SF3">
    <property type="entry name" value="BLR5678 PROTEIN"/>
    <property type="match status" value="1"/>
</dbReference>
<dbReference type="SUPFAM" id="SSF56266">
    <property type="entry name" value="DmpA/ArgJ-like"/>
    <property type="match status" value="1"/>
</dbReference>
<reference evidence="3 4" key="1">
    <citation type="submission" date="2019-07" db="EMBL/GenBank/DDBJ databases">
        <title>Whole genome shotgun sequence of Agrococcus baldri NBRC 103055.</title>
        <authorList>
            <person name="Hosoyama A."/>
            <person name="Uohara A."/>
            <person name="Ohji S."/>
            <person name="Ichikawa N."/>
        </authorList>
    </citation>
    <scope>NUCLEOTIDE SEQUENCE [LARGE SCALE GENOMIC DNA]</scope>
    <source>
        <strain evidence="3 4">NBRC 103055</strain>
    </source>
</reference>
<dbReference type="InterPro" id="IPR005321">
    <property type="entry name" value="Peptidase_S58_DmpA"/>
</dbReference>
<dbReference type="Gene3D" id="3.60.70.12">
    <property type="entry name" value="L-amino peptidase D-ALA esterase/amidase"/>
    <property type="match status" value="1"/>
</dbReference>
<dbReference type="PANTHER" id="PTHR36512">
    <property type="entry name" value="D-AMINOPEPTIDASE"/>
    <property type="match status" value="1"/>
</dbReference>
<keyword evidence="4" id="KW-1185">Reference proteome</keyword>
<organism evidence="3 4">
    <name type="scientific">Agrococcus baldri</name>
    <dbReference type="NCBI Taxonomy" id="153730"/>
    <lineage>
        <taxon>Bacteria</taxon>
        <taxon>Bacillati</taxon>
        <taxon>Actinomycetota</taxon>
        <taxon>Actinomycetes</taxon>
        <taxon>Micrococcales</taxon>
        <taxon>Microbacteriaceae</taxon>
        <taxon>Agrococcus</taxon>
    </lineage>
</organism>
<dbReference type="GO" id="GO:0004177">
    <property type="term" value="F:aminopeptidase activity"/>
    <property type="evidence" value="ECO:0007669"/>
    <property type="project" value="TreeGrafter"/>
</dbReference>
<dbReference type="EMBL" id="BJUU01000006">
    <property type="protein sequence ID" value="GEK79954.1"/>
    <property type="molecule type" value="Genomic_DNA"/>
</dbReference>
<feature type="region of interest" description="Disordered" evidence="2">
    <location>
        <begin position="1"/>
        <end position="26"/>
    </location>
</feature>
<name>A0AA87RBE0_9MICO</name>
<dbReference type="Proteomes" id="UP000321749">
    <property type="component" value="Unassembled WGS sequence"/>
</dbReference>
<gene>
    <name evidence="3" type="ORF">ABA31_13050</name>
</gene>
<comment type="caution">
    <text evidence="3">The sequence shown here is derived from an EMBL/GenBank/DDBJ whole genome shotgun (WGS) entry which is preliminary data.</text>
</comment>
<dbReference type="InterPro" id="IPR016117">
    <property type="entry name" value="ArgJ-like_dom_sf"/>
</dbReference>
<evidence type="ECO:0000256" key="2">
    <source>
        <dbReference type="SAM" id="MobiDB-lite"/>
    </source>
</evidence>
<evidence type="ECO:0000313" key="4">
    <source>
        <dbReference type="Proteomes" id="UP000321749"/>
    </source>
</evidence>
<comment type="similarity">
    <text evidence="1">Belongs to the peptidase S58 family.</text>
</comment>
<dbReference type="AlphaFoldDB" id="A0AA87RBE0"/>
<sequence length="355" mass="36484">MTAFAPQSTTFAPQQEWDAEPRRTPRSSFAGLAVNGDAPLTPVPGTARAQVEFDFPGVRIGTAEYAEGPTGVTVVEVDGGARTAIDDRGGAVGIVGRYPFNHAIALAGGSVHGLAAASGVTDALMERAGRRTGFADLQVVSGACIYDFAVRDNAIAPDNALGRAALDAAVSGSAPVGRVGAGAGGSCGKTRPEATEWAGQGVAFRQVGELKVLALVVVNAVGAVFDRDGTVLRGNVQADGTRRHPVVDGHEAFAAGGVPSEAALTPGNTTLSVVVTNAKLAETDLQQMATQIHSSMHRAIQPFHTSLDGDTLFLLTTDEVDLPVYDPRQGLGPSIASFGAIASETMWDAVIESVR</sequence>
<feature type="compositionally biased region" description="Polar residues" evidence="2">
    <location>
        <begin position="1"/>
        <end position="13"/>
    </location>
</feature>
<evidence type="ECO:0000256" key="1">
    <source>
        <dbReference type="ARBA" id="ARBA00007068"/>
    </source>
</evidence>